<dbReference type="EMBL" id="JACJSG010000026">
    <property type="protein sequence ID" value="MBD2502654.1"/>
    <property type="molecule type" value="Genomic_DNA"/>
</dbReference>
<sequence length="51" mass="5799">MKQESSLRDANANVSLERGVSIWHSLWYTIGDRSDYLGKKLLAVYLITVIS</sequence>
<proteinExistence type="predicted"/>
<dbReference type="Proteomes" id="UP000661112">
    <property type="component" value="Unassembled WGS sequence"/>
</dbReference>
<evidence type="ECO:0000313" key="2">
    <source>
        <dbReference type="Proteomes" id="UP000661112"/>
    </source>
</evidence>
<dbReference type="RefSeq" id="WP_190475118.1">
    <property type="nucleotide sequence ID" value="NZ_JACJSG010000026.1"/>
</dbReference>
<keyword evidence="2" id="KW-1185">Reference proteome</keyword>
<evidence type="ECO:0008006" key="3">
    <source>
        <dbReference type="Google" id="ProtNLM"/>
    </source>
</evidence>
<reference evidence="1 2" key="1">
    <citation type="journal article" date="2020" name="ISME J.">
        <title>Comparative genomics reveals insights into cyanobacterial evolution and habitat adaptation.</title>
        <authorList>
            <person name="Chen M.Y."/>
            <person name="Teng W.K."/>
            <person name="Zhao L."/>
            <person name="Hu C.X."/>
            <person name="Zhou Y.K."/>
            <person name="Han B.P."/>
            <person name="Song L.R."/>
            <person name="Shu W.S."/>
        </authorList>
    </citation>
    <scope>NUCLEOTIDE SEQUENCE [LARGE SCALE GENOMIC DNA]</scope>
    <source>
        <strain evidence="1 2">FACHB-119</strain>
    </source>
</reference>
<name>A0ABR8D7I4_9NOST</name>
<gene>
    <name evidence="1" type="ORF">H6G83_18930</name>
</gene>
<accession>A0ABR8D7I4</accession>
<protein>
    <recommendedName>
        <fullName evidence="3">MFS transporter</fullName>
    </recommendedName>
</protein>
<comment type="caution">
    <text evidence="1">The sequence shown here is derived from an EMBL/GenBank/DDBJ whole genome shotgun (WGS) entry which is preliminary data.</text>
</comment>
<evidence type="ECO:0000313" key="1">
    <source>
        <dbReference type="EMBL" id="MBD2502654.1"/>
    </source>
</evidence>
<organism evidence="1 2">
    <name type="scientific">Anabaena azotica FACHB-119</name>
    <dbReference type="NCBI Taxonomy" id="947527"/>
    <lineage>
        <taxon>Bacteria</taxon>
        <taxon>Bacillati</taxon>
        <taxon>Cyanobacteriota</taxon>
        <taxon>Cyanophyceae</taxon>
        <taxon>Nostocales</taxon>
        <taxon>Nostocaceae</taxon>
        <taxon>Anabaena</taxon>
        <taxon>Anabaena azotica</taxon>
    </lineage>
</organism>